<dbReference type="EMBL" id="JASBAO010000001">
    <property type="protein sequence ID" value="MDI2090518.1"/>
    <property type="molecule type" value="Genomic_DNA"/>
</dbReference>
<name>A0ABT6Q089_9PROT</name>
<accession>A0ABT6Q089</accession>
<dbReference type="Proteomes" id="UP001431634">
    <property type="component" value="Unassembled WGS sequence"/>
</dbReference>
<gene>
    <name evidence="1" type="ORF">QJV27_03845</name>
</gene>
<reference evidence="1" key="1">
    <citation type="submission" date="2023-05" db="EMBL/GenBank/DDBJ databases">
        <title>Whole genome sequence of Commensalibacter sp.</title>
        <authorList>
            <person name="Charoenyingcharoen P."/>
            <person name="Yukphan P."/>
        </authorList>
    </citation>
    <scope>NUCLEOTIDE SEQUENCE</scope>
    <source>
        <strain evidence="1">TBRC 16381</strain>
    </source>
</reference>
<organism evidence="1 2">
    <name type="scientific">Commensalibacter oyaizuii</name>
    <dbReference type="NCBI Taxonomy" id="3043873"/>
    <lineage>
        <taxon>Bacteria</taxon>
        <taxon>Pseudomonadati</taxon>
        <taxon>Pseudomonadota</taxon>
        <taxon>Alphaproteobacteria</taxon>
        <taxon>Acetobacterales</taxon>
        <taxon>Acetobacteraceae</taxon>
    </lineage>
</organism>
<evidence type="ECO:0000313" key="1">
    <source>
        <dbReference type="EMBL" id="MDI2090518.1"/>
    </source>
</evidence>
<sequence>MSVQDHQKGEYKLTAISAPRLYGILARDARVGVILRRGPNQWVQLVRWDLRNDTLEHGQWLKGRVYEKRCDLSPSGEYLIYFISRMDSKGYCGTMVSKPPFFTALAYWKHGDNTWGGGGVFDDENCIRLNHLADEQELADGFSVPSYMRIKLFGENSGRGEDGYVYHHTQCRDGWVLIQEGKGHYASAEKGCSWYYDPVRIFEKTNKYGFKLQQIWRWTARKNRPFQEFDYCILDSNNQICLQLHNLTWADWDQGDLVFAENGCLYRLSCEKEGYFPAIEKQFFKLIYNFRKNSFIPLTPPPQACKW</sequence>
<comment type="caution">
    <text evidence="1">The sequence shown here is derived from an EMBL/GenBank/DDBJ whole genome shotgun (WGS) entry which is preliminary data.</text>
</comment>
<protein>
    <submittedName>
        <fullName evidence="1">Uncharacterized protein</fullName>
    </submittedName>
</protein>
<dbReference type="RefSeq" id="WP_281447654.1">
    <property type="nucleotide sequence ID" value="NZ_JASBAO010000001.1"/>
</dbReference>
<evidence type="ECO:0000313" key="2">
    <source>
        <dbReference type="Proteomes" id="UP001431634"/>
    </source>
</evidence>
<keyword evidence="2" id="KW-1185">Reference proteome</keyword>
<proteinExistence type="predicted"/>